<gene>
    <name evidence="4" type="ORF">AWH56_02060</name>
</gene>
<comment type="caution">
    <text evidence="4">The sequence shown here is derived from an EMBL/GenBank/DDBJ whole genome shotgun (WGS) entry which is preliminary data.</text>
</comment>
<dbReference type="OrthoDB" id="9809878at2"/>
<dbReference type="GO" id="GO:0009295">
    <property type="term" value="C:nucleoid"/>
    <property type="evidence" value="ECO:0007669"/>
    <property type="project" value="TreeGrafter"/>
</dbReference>
<organism evidence="4">
    <name type="scientific">Anaerobacillus isosaccharinicus</name>
    <dbReference type="NCBI Taxonomy" id="1532552"/>
    <lineage>
        <taxon>Bacteria</taxon>
        <taxon>Bacillati</taxon>
        <taxon>Bacillota</taxon>
        <taxon>Bacilli</taxon>
        <taxon>Bacillales</taxon>
        <taxon>Bacillaceae</taxon>
        <taxon>Anaerobacillus</taxon>
    </lineage>
</organism>
<name>A0A1S2MEH7_9BACI</name>
<dbReference type="Gene3D" id="2.40.50.140">
    <property type="entry name" value="Nucleic acid-binding proteins"/>
    <property type="match status" value="1"/>
</dbReference>
<dbReference type="InterPro" id="IPR000424">
    <property type="entry name" value="Primosome_PriB/ssb"/>
</dbReference>
<evidence type="ECO:0000256" key="2">
    <source>
        <dbReference type="HAMAP-Rule" id="MF_00984"/>
    </source>
</evidence>
<reference evidence="4" key="1">
    <citation type="submission" date="2016-10" db="EMBL/GenBank/DDBJ databases">
        <title>Draft genome sequences of four alkaliphilic bacteria belonging to the Anaerobacillus genus.</title>
        <authorList>
            <person name="Bassil N.M."/>
            <person name="Lloyd J.R."/>
        </authorList>
    </citation>
    <scope>NUCLEOTIDE SEQUENCE [LARGE SCALE GENOMIC DNA]</scope>
    <source>
        <strain evidence="4">NB2006</strain>
    </source>
</reference>
<proteinExistence type="inferred from homology"/>
<dbReference type="EMBL" id="LQXD01000004">
    <property type="protein sequence ID" value="OIJ23111.1"/>
    <property type="molecule type" value="Genomic_DNA"/>
</dbReference>
<dbReference type="PROSITE" id="PS50935">
    <property type="entry name" value="SSB"/>
    <property type="match status" value="1"/>
</dbReference>
<sequence length="127" mass="14200">MGRPLKGGHSVNQVILTGRLAKEPELHYSKDGIGVTSFQLAVKRNYRSSDGSYEADFVPCVSFRKTAENIASFCDKGSLVALSGRLQTRSYENKDKIKVYVTEVIVDSIEFLQNRKRSEAQKEKVLA</sequence>
<comment type="caution">
    <text evidence="2">Lacks conserved residue(s) required for the propagation of feature annotation.</text>
</comment>
<dbReference type="AlphaFoldDB" id="A0A1S2MEH7"/>
<accession>A0A1S2MEH7</accession>
<protein>
    <recommendedName>
        <fullName evidence="2 3">Single-stranded DNA-binding protein</fullName>
        <shortName evidence="2">SSB</shortName>
    </recommendedName>
</protein>
<dbReference type="GO" id="GO:0003697">
    <property type="term" value="F:single-stranded DNA binding"/>
    <property type="evidence" value="ECO:0007669"/>
    <property type="project" value="UniProtKB-UniRule"/>
</dbReference>
<comment type="subunit">
    <text evidence="2">Homotetramer.</text>
</comment>
<evidence type="ECO:0000256" key="1">
    <source>
        <dbReference type="ARBA" id="ARBA00023125"/>
    </source>
</evidence>
<dbReference type="GO" id="GO:0006260">
    <property type="term" value="P:DNA replication"/>
    <property type="evidence" value="ECO:0007669"/>
    <property type="project" value="InterPro"/>
</dbReference>
<dbReference type="Pfam" id="PF00436">
    <property type="entry name" value="SSB"/>
    <property type="match status" value="1"/>
</dbReference>
<dbReference type="NCBIfam" id="TIGR00621">
    <property type="entry name" value="ssb"/>
    <property type="match status" value="1"/>
</dbReference>
<dbReference type="PANTHER" id="PTHR10302:SF27">
    <property type="entry name" value="SINGLE-STRANDED DNA-BINDING PROTEIN"/>
    <property type="match status" value="1"/>
</dbReference>
<dbReference type="CDD" id="cd04496">
    <property type="entry name" value="SSB_OBF"/>
    <property type="match status" value="1"/>
</dbReference>
<dbReference type="InterPro" id="IPR012340">
    <property type="entry name" value="NA-bd_OB-fold"/>
</dbReference>
<evidence type="ECO:0000313" key="4">
    <source>
        <dbReference type="EMBL" id="OIJ23111.1"/>
    </source>
</evidence>
<dbReference type="PIRSF" id="PIRSF002070">
    <property type="entry name" value="SSB"/>
    <property type="match status" value="1"/>
</dbReference>
<dbReference type="PANTHER" id="PTHR10302">
    <property type="entry name" value="SINGLE-STRANDED DNA-BINDING PROTEIN"/>
    <property type="match status" value="1"/>
</dbReference>
<dbReference type="InterPro" id="IPR011344">
    <property type="entry name" value="ssDNA-bd"/>
</dbReference>
<dbReference type="KEGG" id="aia:AWH56_004920"/>
<keyword evidence="1 2" id="KW-0238">DNA-binding</keyword>
<evidence type="ECO:0000256" key="3">
    <source>
        <dbReference type="PIRNR" id="PIRNR002070"/>
    </source>
</evidence>
<dbReference type="HAMAP" id="MF_00984">
    <property type="entry name" value="SSB"/>
    <property type="match status" value="1"/>
</dbReference>
<dbReference type="SUPFAM" id="SSF50249">
    <property type="entry name" value="Nucleic acid-binding proteins"/>
    <property type="match status" value="1"/>
</dbReference>